<name>A0AAP0RF19_LIQFO</name>
<evidence type="ECO:0000313" key="2">
    <source>
        <dbReference type="EMBL" id="KAK9275503.1"/>
    </source>
</evidence>
<dbReference type="EMBL" id="JBBPBK010000011">
    <property type="protein sequence ID" value="KAK9275503.1"/>
    <property type="molecule type" value="Genomic_DNA"/>
</dbReference>
<gene>
    <name evidence="2" type="ORF">L1049_022770</name>
</gene>
<comment type="caution">
    <text evidence="2">The sequence shown here is derived from an EMBL/GenBank/DDBJ whole genome shotgun (WGS) entry which is preliminary data.</text>
</comment>
<dbReference type="PANTHER" id="PTHR36810:SF1">
    <property type="entry name" value="OS05G0232200 PROTEIN"/>
    <property type="match status" value="1"/>
</dbReference>
<sequence length="236" mass="26403">MKSRIKPSMIKSQSSKIGMETPLKNPQFKEFEMENTRPAQSMSGRSILTGKLQQAPTYNRKRKELIGSDKPIDGTKSSQDTERLKGSSETRIPSVSTNSSLMNKFKGVHKEVDTNKERRPPEDLMRTSTVETATVSGQMLDEHLGRHQHSNLITYERDSCGPYVMEGDEREIHSKDSYVTTIRRASNDKLKSVAYSEDRCSSFESSGTWIFPVEGRPLCVTTGGKQVMDLIGGCSS</sequence>
<protein>
    <submittedName>
        <fullName evidence="2">Uncharacterized protein</fullName>
    </submittedName>
</protein>
<feature type="region of interest" description="Disordered" evidence="1">
    <location>
        <begin position="1"/>
        <end position="98"/>
    </location>
</feature>
<evidence type="ECO:0000256" key="1">
    <source>
        <dbReference type="SAM" id="MobiDB-lite"/>
    </source>
</evidence>
<dbReference type="PANTHER" id="PTHR36810">
    <property type="entry name" value="BNACNNG47150D PROTEIN"/>
    <property type="match status" value="1"/>
</dbReference>
<dbReference type="Proteomes" id="UP001415857">
    <property type="component" value="Unassembled WGS sequence"/>
</dbReference>
<feature type="compositionally biased region" description="Basic and acidic residues" evidence="1">
    <location>
        <begin position="64"/>
        <end position="88"/>
    </location>
</feature>
<keyword evidence="3" id="KW-1185">Reference proteome</keyword>
<evidence type="ECO:0000313" key="3">
    <source>
        <dbReference type="Proteomes" id="UP001415857"/>
    </source>
</evidence>
<proteinExistence type="predicted"/>
<accession>A0AAP0RF19</accession>
<feature type="compositionally biased region" description="Polar residues" evidence="1">
    <location>
        <begin position="37"/>
        <end position="57"/>
    </location>
</feature>
<organism evidence="2 3">
    <name type="scientific">Liquidambar formosana</name>
    <name type="common">Formosan gum</name>
    <dbReference type="NCBI Taxonomy" id="63359"/>
    <lineage>
        <taxon>Eukaryota</taxon>
        <taxon>Viridiplantae</taxon>
        <taxon>Streptophyta</taxon>
        <taxon>Embryophyta</taxon>
        <taxon>Tracheophyta</taxon>
        <taxon>Spermatophyta</taxon>
        <taxon>Magnoliopsida</taxon>
        <taxon>eudicotyledons</taxon>
        <taxon>Gunneridae</taxon>
        <taxon>Pentapetalae</taxon>
        <taxon>Saxifragales</taxon>
        <taxon>Altingiaceae</taxon>
        <taxon>Liquidambar</taxon>
    </lineage>
</organism>
<reference evidence="2 3" key="1">
    <citation type="journal article" date="2024" name="Plant J.">
        <title>Genome sequences and population genomics reveal climatic adaptation and genomic divergence between two closely related sweetgum species.</title>
        <authorList>
            <person name="Xu W.Q."/>
            <person name="Ren C.Q."/>
            <person name="Zhang X.Y."/>
            <person name="Comes H.P."/>
            <person name="Liu X.H."/>
            <person name="Li Y.G."/>
            <person name="Kettle C.J."/>
            <person name="Jalonen R."/>
            <person name="Gaisberger H."/>
            <person name="Ma Y.Z."/>
            <person name="Qiu Y.X."/>
        </authorList>
    </citation>
    <scope>NUCLEOTIDE SEQUENCE [LARGE SCALE GENOMIC DNA]</scope>
    <source>
        <strain evidence="2">Hangzhou</strain>
    </source>
</reference>
<dbReference type="AlphaFoldDB" id="A0AAP0RF19"/>
<feature type="compositionally biased region" description="Polar residues" evidence="1">
    <location>
        <begin position="89"/>
        <end position="98"/>
    </location>
</feature>